<dbReference type="AlphaFoldDB" id="A0A3P1BYY9"/>
<dbReference type="RefSeq" id="WP_124869029.1">
    <property type="nucleotide sequence ID" value="NZ_RQJO01000007.1"/>
</dbReference>
<reference evidence="2 3" key="1">
    <citation type="submission" date="2018-11" db="EMBL/GenBank/DDBJ databases">
        <authorList>
            <person name="Zhou Z."/>
            <person name="Wang G."/>
        </authorList>
    </citation>
    <scope>NUCLEOTIDE SEQUENCE [LARGE SCALE GENOMIC DNA]</scope>
    <source>
        <strain evidence="2 3">KCTC52004</strain>
    </source>
</reference>
<gene>
    <name evidence="2" type="ORF">EHT25_00500</name>
</gene>
<keyword evidence="3" id="KW-1185">Reference proteome</keyword>
<sequence>MAKMDGIFETPPVTGALFPERPISLLIMPFLPVGENRCLPYTHQLPNGRKGMRLAEKIFAFEIRSEIEQNFADSTDYGKKVKHNGPNYSSTDGSPLGKKDTLESSPD</sequence>
<evidence type="ECO:0000313" key="2">
    <source>
        <dbReference type="EMBL" id="RRB06320.1"/>
    </source>
</evidence>
<dbReference type="Proteomes" id="UP000271925">
    <property type="component" value="Unassembled WGS sequence"/>
</dbReference>
<comment type="caution">
    <text evidence="2">The sequence shown here is derived from an EMBL/GenBank/DDBJ whole genome shotgun (WGS) entry which is preliminary data.</text>
</comment>
<evidence type="ECO:0000256" key="1">
    <source>
        <dbReference type="SAM" id="MobiDB-lite"/>
    </source>
</evidence>
<feature type="region of interest" description="Disordered" evidence="1">
    <location>
        <begin position="76"/>
        <end position="107"/>
    </location>
</feature>
<feature type="compositionally biased region" description="Basic and acidic residues" evidence="1">
    <location>
        <begin position="97"/>
        <end position="107"/>
    </location>
</feature>
<organism evidence="2 3">
    <name type="scientific">Larkinella rosea</name>
    <dbReference type="NCBI Taxonomy" id="2025312"/>
    <lineage>
        <taxon>Bacteria</taxon>
        <taxon>Pseudomonadati</taxon>
        <taxon>Bacteroidota</taxon>
        <taxon>Cytophagia</taxon>
        <taxon>Cytophagales</taxon>
        <taxon>Spirosomataceae</taxon>
        <taxon>Larkinella</taxon>
    </lineage>
</organism>
<name>A0A3P1BYY9_9BACT</name>
<dbReference type="EMBL" id="RQJO01000007">
    <property type="protein sequence ID" value="RRB06320.1"/>
    <property type="molecule type" value="Genomic_DNA"/>
</dbReference>
<protein>
    <submittedName>
        <fullName evidence="2">Uncharacterized protein</fullName>
    </submittedName>
</protein>
<evidence type="ECO:0000313" key="3">
    <source>
        <dbReference type="Proteomes" id="UP000271925"/>
    </source>
</evidence>
<accession>A0A3P1BYY9</accession>
<proteinExistence type="predicted"/>